<dbReference type="Gene3D" id="6.10.10.120">
    <property type="entry name" value="Antitoxin ParD1-like"/>
    <property type="match status" value="1"/>
</dbReference>
<evidence type="ECO:0000313" key="4">
    <source>
        <dbReference type="Proteomes" id="UP001197770"/>
    </source>
</evidence>
<dbReference type="Pfam" id="PF03693">
    <property type="entry name" value="ParD_antitoxin"/>
    <property type="match status" value="1"/>
</dbReference>
<protein>
    <submittedName>
        <fullName evidence="3">Type II toxin-antitoxin system ParD family antitoxin</fullName>
    </submittedName>
</protein>
<evidence type="ECO:0000313" key="3">
    <source>
        <dbReference type="EMBL" id="MCC4211457.1"/>
    </source>
</evidence>
<evidence type="ECO:0000256" key="2">
    <source>
        <dbReference type="ARBA" id="ARBA00022649"/>
    </source>
</evidence>
<keyword evidence="2" id="KW-1277">Toxin-antitoxin system</keyword>
<dbReference type="InterPro" id="IPR038296">
    <property type="entry name" value="ParD_sf"/>
</dbReference>
<proteinExistence type="inferred from homology"/>
<dbReference type="Proteomes" id="UP001197770">
    <property type="component" value="Unassembled WGS sequence"/>
</dbReference>
<dbReference type="PANTHER" id="PTHR36582">
    <property type="entry name" value="ANTITOXIN PARD"/>
    <property type="match status" value="1"/>
</dbReference>
<dbReference type="RefSeq" id="WP_228228573.1">
    <property type="nucleotide sequence ID" value="NZ_JAJGMW010000002.1"/>
</dbReference>
<evidence type="ECO:0000256" key="1">
    <source>
        <dbReference type="ARBA" id="ARBA00008580"/>
    </source>
</evidence>
<comment type="caution">
    <text evidence="3">The sequence shown here is derived from an EMBL/GenBank/DDBJ whole genome shotgun (WGS) entry which is preliminary data.</text>
</comment>
<reference evidence="3 4" key="1">
    <citation type="submission" date="2021-11" db="EMBL/GenBank/DDBJ databases">
        <title>Seasonal and diel survey of microbial diversity of the Tyrrhenian coast.</title>
        <authorList>
            <person name="Gattoni G."/>
            <person name="Corral P."/>
        </authorList>
    </citation>
    <scope>NUCLEOTIDE SEQUENCE [LARGE SCALE GENOMIC DNA]</scope>
    <source>
        <strain evidence="3 4">Mr9</strain>
    </source>
</reference>
<dbReference type="SUPFAM" id="SSF47598">
    <property type="entry name" value="Ribbon-helix-helix"/>
    <property type="match status" value="1"/>
</dbReference>
<name>A0ABS8GN97_9FLAO</name>
<dbReference type="PANTHER" id="PTHR36582:SF2">
    <property type="entry name" value="ANTITOXIN PARD"/>
    <property type="match status" value="1"/>
</dbReference>
<comment type="similarity">
    <text evidence="1">Belongs to the ParD antitoxin family.</text>
</comment>
<accession>A0ABS8GN97</accession>
<dbReference type="InterPro" id="IPR010985">
    <property type="entry name" value="Ribbon_hlx_hlx"/>
</dbReference>
<dbReference type="EMBL" id="JAJGMW010000002">
    <property type="protein sequence ID" value="MCC4211457.1"/>
    <property type="molecule type" value="Genomic_DNA"/>
</dbReference>
<sequence>MGTVCKTITVTEKYDDWIKEQISKGDFTNESEYIRSLIRHEQHNNSQFLNLKSKIDKGLESGLSSKSVEEIWDAGKKRFEENQKRKNA</sequence>
<gene>
    <name evidence="3" type="ORF">LLW17_01890</name>
</gene>
<dbReference type="InterPro" id="IPR022789">
    <property type="entry name" value="ParD"/>
</dbReference>
<dbReference type="NCBIfam" id="TIGR02606">
    <property type="entry name" value="antidote_CC2985"/>
    <property type="match status" value="1"/>
</dbReference>
<keyword evidence="4" id="KW-1185">Reference proteome</keyword>
<organism evidence="3 4">
    <name type="scientific">Leeuwenhoekiella parthenopeia</name>
    <dbReference type="NCBI Taxonomy" id="2890320"/>
    <lineage>
        <taxon>Bacteria</taxon>
        <taxon>Pseudomonadati</taxon>
        <taxon>Bacteroidota</taxon>
        <taxon>Flavobacteriia</taxon>
        <taxon>Flavobacteriales</taxon>
        <taxon>Flavobacteriaceae</taxon>
        <taxon>Leeuwenhoekiella</taxon>
    </lineage>
</organism>